<dbReference type="Proteomes" id="UP000321436">
    <property type="component" value="Unassembled WGS sequence"/>
</dbReference>
<evidence type="ECO:0000256" key="1">
    <source>
        <dbReference type="SAM" id="SignalP"/>
    </source>
</evidence>
<proteinExistence type="predicted"/>
<evidence type="ECO:0000313" key="3">
    <source>
        <dbReference type="Proteomes" id="UP000321436"/>
    </source>
</evidence>
<dbReference type="EMBL" id="BKAU01000001">
    <property type="protein sequence ID" value="GEP95228.1"/>
    <property type="molecule type" value="Genomic_DNA"/>
</dbReference>
<dbReference type="RefSeq" id="WP_146859316.1">
    <property type="nucleotide sequence ID" value="NZ_BKAU01000001.1"/>
</dbReference>
<keyword evidence="3" id="KW-1185">Reference proteome</keyword>
<evidence type="ECO:0000313" key="2">
    <source>
        <dbReference type="EMBL" id="GEP95228.1"/>
    </source>
</evidence>
<reference evidence="2 3" key="1">
    <citation type="submission" date="2019-07" db="EMBL/GenBank/DDBJ databases">
        <title>Whole genome shotgun sequence of Chitinophaga cymbidii NBRC 109752.</title>
        <authorList>
            <person name="Hosoyama A."/>
            <person name="Uohara A."/>
            <person name="Ohji S."/>
            <person name="Ichikawa N."/>
        </authorList>
    </citation>
    <scope>NUCLEOTIDE SEQUENCE [LARGE SCALE GENOMIC DNA]</scope>
    <source>
        <strain evidence="2 3">NBRC 109752</strain>
    </source>
</reference>
<name>A0A512RHR1_9BACT</name>
<protein>
    <recommendedName>
        <fullName evidence="4">Secretion system C-terminal sorting domain-containing protein</fullName>
    </recommendedName>
</protein>
<organism evidence="2 3">
    <name type="scientific">Chitinophaga cymbidii</name>
    <dbReference type="NCBI Taxonomy" id="1096750"/>
    <lineage>
        <taxon>Bacteria</taxon>
        <taxon>Pseudomonadati</taxon>
        <taxon>Bacteroidota</taxon>
        <taxon>Chitinophagia</taxon>
        <taxon>Chitinophagales</taxon>
        <taxon>Chitinophagaceae</taxon>
        <taxon>Chitinophaga</taxon>
    </lineage>
</organism>
<gene>
    <name evidence="2" type="ORF">CCY01nite_14880</name>
</gene>
<accession>A0A512RHR1</accession>
<feature type="signal peptide" evidence="1">
    <location>
        <begin position="1"/>
        <end position="26"/>
    </location>
</feature>
<dbReference type="OrthoDB" id="955414at2"/>
<keyword evidence="1" id="KW-0732">Signal</keyword>
<evidence type="ECO:0008006" key="4">
    <source>
        <dbReference type="Google" id="ProtNLM"/>
    </source>
</evidence>
<sequence>MKHSFVFSPKHLLTVAALALSLQAAAQQETFAYAGGKGSKTKAAPVETNDMIKKGYKLNIQQENVEDLRFVVQIDNPAGEKLTLFIRDANNNTLHKEVLDPASPRIVARYKMDKLDDGAYTFEIRNGKSKLEKAIDIRTETIINRVASVASVE</sequence>
<comment type="caution">
    <text evidence="2">The sequence shown here is derived from an EMBL/GenBank/DDBJ whole genome shotgun (WGS) entry which is preliminary data.</text>
</comment>
<feature type="chain" id="PRO_5021943918" description="Secretion system C-terminal sorting domain-containing protein" evidence="1">
    <location>
        <begin position="27"/>
        <end position="153"/>
    </location>
</feature>
<dbReference type="AlphaFoldDB" id="A0A512RHR1"/>